<sequence length="300" mass="34846">MDSEVKYTLPKPGEGTYIVAYINSQSLDAPSFHELVSTTLSRNIGEFSICHDNYNRPNGYVFIRIYEHLPVSKHEVDRFRASTFNGSPITARVFNNEDEFKEYLELYALSILKKIPLVPPPPQNQLDSQKKKIRPYYHHIFLSNLPEDKFQVKSIIADQVQIHKAKFFTVSGKEYADFYFLKLDDARNIYSLYKENKIKLGEVKMYSFCGTVESKFLMIRNVIDAASPLQQLECFGNILNKQYIPSTKQLIIEMEKISIAGRAACILRNEFHLSISTIHKGYYEQLQKKYPTKDENKKIE</sequence>
<name>A0ABR2GR41_9EUKA</name>
<evidence type="ECO:0000313" key="1">
    <source>
        <dbReference type="EMBL" id="KAK8836136.1"/>
    </source>
</evidence>
<comment type="caution">
    <text evidence="1">The sequence shown here is derived from an EMBL/GenBank/DDBJ whole genome shotgun (WGS) entry which is preliminary data.</text>
</comment>
<evidence type="ECO:0000313" key="2">
    <source>
        <dbReference type="Proteomes" id="UP001470230"/>
    </source>
</evidence>
<evidence type="ECO:0008006" key="3">
    <source>
        <dbReference type="Google" id="ProtNLM"/>
    </source>
</evidence>
<organism evidence="1 2">
    <name type="scientific">Tritrichomonas musculus</name>
    <dbReference type="NCBI Taxonomy" id="1915356"/>
    <lineage>
        <taxon>Eukaryota</taxon>
        <taxon>Metamonada</taxon>
        <taxon>Parabasalia</taxon>
        <taxon>Tritrichomonadida</taxon>
        <taxon>Tritrichomonadidae</taxon>
        <taxon>Tritrichomonas</taxon>
    </lineage>
</organism>
<keyword evidence="2" id="KW-1185">Reference proteome</keyword>
<proteinExistence type="predicted"/>
<protein>
    <recommendedName>
        <fullName evidence="3">RRM domain-containing protein</fullName>
    </recommendedName>
</protein>
<accession>A0ABR2GR41</accession>
<gene>
    <name evidence="1" type="ORF">M9Y10_039949</name>
</gene>
<dbReference type="EMBL" id="JAPFFF010000068">
    <property type="protein sequence ID" value="KAK8836136.1"/>
    <property type="molecule type" value="Genomic_DNA"/>
</dbReference>
<reference evidence="1 2" key="1">
    <citation type="submission" date="2024-04" db="EMBL/GenBank/DDBJ databases">
        <title>Tritrichomonas musculus Genome.</title>
        <authorList>
            <person name="Alves-Ferreira E."/>
            <person name="Grigg M."/>
            <person name="Lorenzi H."/>
            <person name="Galac M."/>
        </authorList>
    </citation>
    <scope>NUCLEOTIDE SEQUENCE [LARGE SCALE GENOMIC DNA]</scope>
    <source>
        <strain evidence="1 2">EAF2021</strain>
    </source>
</reference>
<dbReference type="Proteomes" id="UP001470230">
    <property type="component" value="Unassembled WGS sequence"/>
</dbReference>